<keyword evidence="4" id="KW-1185">Reference proteome</keyword>
<dbReference type="InterPro" id="IPR050789">
    <property type="entry name" value="Diverse_Enzym_Activities"/>
</dbReference>
<dbReference type="InterPro" id="IPR001466">
    <property type="entry name" value="Beta-lactam-related"/>
</dbReference>
<keyword evidence="1" id="KW-0732">Signal</keyword>
<dbReference type="RefSeq" id="WP_048897381.1">
    <property type="nucleotide sequence ID" value="NZ_AP024853.1"/>
</dbReference>
<dbReference type="Pfam" id="PF00144">
    <property type="entry name" value="Beta-lactamase"/>
    <property type="match status" value="1"/>
</dbReference>
<comment type="caution">
    <text evidence="3">The sequence shown here is derived from an EMBL/GenBank/DDBJ whole genome shotgun (WGS) entry which is preliminary data.</text>
</comment>
<organism evidence="3 4">
    <name type="scientific">Photobacterium swingsii</name>
    <dbReference type="NCBI Taxonomy" id="680026"/>
    <lineage>
        <taxon>Bacteria</taxon>
        <taxon>Pseudomonadati</taxon>
        <taxon>Pseudomonadota</taxon>
        <taxon>Gammaproteobacteria</taxon>
        <taxon>Vibrionales</taxon>
        <taxon>Vibrionaceae</taxon>
        <taxon>Photobacterium</taxon>
    </lineage>
</organism>
<dbReference type="AlphaFoldDB" id="A0A0J8Y2A0"/>
<dbReference type="STRING" id="680026.AB733_02635"/>
<dbReference type="EMBL" id="PYLZ01000003">
    <property type="protein sequence ID" value="PSW25318.1"/>
    <property type="molecule type" value="Genomic_DNA"/>
</dbReference>
<accession>A0A0J8Y2A0</accession>
<feature type="signal peptide" evidence="1">
    <location>
        <begin position="1"/>
        <end position="21"/>
    </location>
</feature>
<dbReference type="SUPFAM" id="SSF56601">
    <property type="entry name" value="beta-lactamase/transpeptidase-like"/>
    <property type="match status" value="1"/>
</dbReference>
<dbReference type="PANTHER" id="PTHR43283:SF7">
    <property type="entry name" value="BETA-LACTAMASE-RELATED DOMAIN-CONTAINING PROTEIN"/>
    <property type="match status" value="1"/>
</dbReference>
<dbReference type="Gene3D" id="3.40.710.10">
    <property type="entry name" value="DD-peptidase/beta-lactamase superfamily"/>
    <property type="match status" value="1"/>
</dbReference>
<evidence type="ECO:0000256" key="1">
    <source>
        <dbReference type="SAM" id="SignalP"/>
    </source>
</evidence>
<sequence>MKKNLIAMTLLGLGLSLTASAATFQAPDQAFIKKAAQMNVTQENWDSAENAASSFPYAYKFTHHYRISYGLLGGKSGVLMSEQFKSGIPLDFNSITIAAMDGDMPLNSFLRDRLKNHTMVVLKGDQLVHEHYWNGMNEHSTHLDMSVTKSFTAMLAGIAVAEGKLDMSKPVTFYLPELKNTAWKEATVQEVADMRTSLKITTSPHKSWDERMTSSQGWHGDKGAVAYPNGIADYIPFVTDIIEPMGTTYTYQCINTEVLGKVVESATGENLANLLEEKIWTRIGAENDAFYMSDATGFPVASGGLNIATKDLARVGRMLLNDGKNYIGEQVIPKAFIDNIWAGNDKVKDAWKKSKEAKLMNGWYKDQFRVLEVSGHTILAMVGIHGQVVAMDKASGTVIAMNGGYPQTETPRMANMLFNKVIPAILDATAKQ</sequence>
<evidence type="ECO:0000313" key="4">
    <source>
        <dbReference type="Proteomes" id="UP000240481"/>
    </source>
</evidence>
<gene>
    <name evidence="3" type="ORF">C9I94_06580</name>
</gene>
<protein>
    <recommendedName>
        <fullName evidence="2">Beta-lactamase-related domain-containing protein</fullName>
    </recommendedName>
</protein>
<dbReference type="PANTHER" id="PTHR43283">
    <property type="entry name" value="BETA-LACTAMASE-RELATED"/>
    <property type="match status" value="1"/>
</dbReference>
<dbReference type="OrthoDB" id="9814204at2"/>
<name>A0A0J8Y2A0_9GAMM</name>
<evidence type="ECO:0000259" key="2">
    <source>
        <dbReference type="Pfam" id="PF00144"/>
    </source>
</evidence>
<feature type="domain" description="Beta-lactamase-related" evidence="2">
    <location>
        <begin position="119"/>
        <end position="402"/>
    </location>
</feature>
<reference evidence="3 4" key="1">
    <citation type="submission" date="2018-01" db="EMBL/GenBank/DDBJ databases">
        <title>Whole genome sequencing of Histamine producing bacteria.</title>
        <authorList>
            <person name="Butler K."/>
        </authorList>
    </citation>
    <scope>NUCLEOTIDE SEQUENCE [LARGE SCALE GENOMIC DNA]</scope>
    <source>
        <strain evidence="3 4">DSM 24669</strain>
    </source>
</reference>
<proteinExistence type="predicted"/>
<feature type="chain" id="PRO_5030009286" description="Beta-lactamase-related domain-containing protein" evidence="1">
    <location>
        <begin position="22"/>
        <end position="432"/>
    </location>
</feature>
<dbReference type="Proteomes" id="UP000240481">
    <property type="component" value="Unassembled WGS sequence"/>
</dbReference>
<evidence type="ECO:0000313" key="3">
    <source>
        <dbReference type="EMBL" id="PSW25318.1"/>
    </source>
</evidence>
<dbReference type="InterPro" id="IPR012338">
    <property type="entry name" value="Beta-lactam/transpept-like"/>
</dbReference>